<dbReference type="EMBL" id="JAUSTN010000004">
    <property type="protein sequence ID" value="MDQ0274780.1"/>
    <property type="molecule type" value="Genomic_DNA"/>
</dbReference>
<sequence length="230" mass="26617">MISKRLLSLAKYVEGENIADIGTDHGFVPVFLRENTKIKKIIATDISKASLEKSIELAKIKNIKDIDFRVGDGIKILEKNEVDTIIIAGMGGILISKILEESSEIAKNVRLILQPMQASEELRTYLCERGFEIIDEEVIFEDKRYFEIIVAKYDGKIRKLKKYENFLPLKALEKKKEEAINFVKFKIEKNLKIMENLKGNTKKPLIRYMELKGENNYFKEVINDKSKRNN</sequence>
<gene>
    <name evidence="1" type="ORF">J2S72_000801</name>
</gene>
<dbReference type="RefSeq" id="WP_307495021.1">
    <property type="nucleotide sequence ID" value="NZ_JAUSTN010000004.1"/>
</dbReference>
<dbReference type="SUPFAM" id="SSF53335">
    <property type="entry name" value="S-adenosyl-L-methionine-dependent methyltransferases"/>
    <property type="match status" value="1"/>
</dbReference>
<keyword evidence="2" id="KW-1185">Reference proteome</keyword>
<keyword evidence="1" id="KW-0808">Transferase</keyword>
<dbReference type="PANTHER" id="PTHR38451:SF1">
    <property type="entry name" value="TRNA (ADENINE(22)-N(1))-METHYLTRANSFERASE"/>
    <property type="match status" value="1"/>
</dbReference>
<accession>A0ABU0AU56</accession>
<protein>
    <submittedName>
        <fullName evidence="1">tRNA (Adenine22-N1)-methyltransferase</fullName>
        <ecNumber evidence="1">2.1.1.217</ecNumber>
    </submittedName>
</protein>
<evidence type="ECO:0000313" key="2">
    <source>
        <dbReference type="Proteomes" id="UP001236559"/>
    </source>
</evidence>
<keyword evidence="1" id="KW-0489">Methyltransferase</keyword>
<dbReference type="Proteomes" id="UP001236559">
    <property type="component" value="Unassembled WGS sequence"/>
</dbReference>
<evidence type="ECO:0000313" key="1">
    <source>
        <dbReference type="EMBL" id="MDQ0274780.1"/>
    </source>
</evidence>
<dbReference type="PIRSF" id="PIRSF018637">
    <property type="entry name" value="TrmK"/>
    <property type="match status" value="1"/>
</dbReference>
<dbReference type="PANTHER" id="PTHR38451">
    <property type="entry name" value="TRNA (ADENINE(22)-N(1))-METHYLTRANSFERASE"/>
    <property type="match status" value="1"/>
</dbReference>
<dbReference type="Gene3D" id="3.40.50.150">
    <property type="entry name" value="Vaccinia Virus protein VP39"/>
    <property type="match status" value="1"/>
</dbReference>
<comment type="caution">
    <text evidence="1">The sequence shown here is derived from an EMBL/GenBank/DDBJ whole genome shotgun (WGS) entry which is preliminary data.</text>
</comment>
<dbReference type="CDD" id="cd02440">
    <property type="entry name" value="AdoMet_MTases"/>
    <property type="match status" value="1"/>
</dbReference>
<dbReference type="GO" id="GO:0032259">
    <property type="term" value="P:methylation"/>
    <property type="evidence" value="ECO:0007669"/>
    <property type="project" value="UniProtKB-KW"/>
</dbReference>
<reference evidence="1 2" key="1">
    <citation type="submission" date="2023-07" db="EMBL/GenBank/DDBJ databases">
        <title>Genomic Encyclopedia of Type Strains, Phase IV (KMG-IV): sequencing the most valuable type-strain genomes for metagenomic binning, comparative biology and taxonomic classification.</title>
        <authorList>
            <person name="Goeker M."/>
        </authorList>
    </citation>
    <scope>NUCLEOTIDE SEQUENCE [LARGE SCALE GENOMIC DNA]</scope>
    <source>
        <strain evidence="1 2">DSM 22616</strain>
    </source>
</reference>
<dbReference type="GO" id="GO:0160105">
    <property type="term" value="F:tRNA (adenine(22)-N1)-methyltransferase activity"/>
    <property type="evidence" value="ECO:0007669"/>
    <property type="project" value="UniProtKB-EC"/>
</dbReference>
<dbReference type="InterPro" id="IPR006901">
    <property type="entry name" value="TrmK"/>
</dbReference>
<organism evidence="1 2">
    <name type="scientific">Peptoniphilus koenoeneniae</name>
    <dbReference type="NCBI Taxonomy" id="507751"/>
    <lineage>
        <taxon>Bacteria</taxon>
        <taxon>Bacillati</taxon>
        <taxon>Bacillota</taxon>
        <taxon>Tissierellia</taxon>
        <taxon>Tissierellales</taxon>
        <taxon>Peptoniphilaceae</taxon>
        <taxon>Peptoniphilus</taxon>
    </lineage>
</organism>
<dbReference type="Pfam" id="PF12847">
    <property type="entry name" value="Methyltransf_18"/>
    <property type="match status" value="1"/>
</dbReference>
<proteinExistence type="predicted"/>
<name>A0ABU0AU56_9FIRM</name>
<dbReference type="InterPro" id="IPR029063">
    <property type="entry name" value="SAM-dependent_MTases_sf"/>
</dbReference>
<dbReference type="EC" id="2.1.1.217" evidence="1"/>